<dbReference type="EMBL" id="JARKIB010000036">
    <property type="protein sequence ID" value="KAJ7761131.1"/>
    <property type="molecule type" value="Genomic_DNA"/>
</dbReference>
<keyword evidence="5" id="KW-1185">Reference proteome</keyword>
<proteinExistence type="inferred from homology"/>
<feature type="domain" description="AB hydrolase-1" evidence="3">
    <location>
        <begin position="60"/>
        <end position="161"/>
    </location>
</feature>
<dbReference type="InterPro" id="IPR029058">
    <property type="entry name" value="AB_hydrolase_fold"/>
</dbReference>
<comment type="similarity">
    <text evidence="1">Belongs to the AB hydrolase superfamily. MetX family.</text>
</comment>
<feature type="active site" description="Nucleophile" evidence="2">
    <location>
        <position position="127"/>
    </location>
</feature>
<dbReference type="PANTHER" id="PTHR32268">
    <property type="entry name" value="HOMOSERINE O-ACETYLTRANSFERASE"/>
    <property type="match status" value="1"/>
</dbReference>
<dbReference type="Gene3D" id="3.40.50.1820">
    <property type="entry name" value="alpha/beta hydrolase"/>
    <property type="match status" value="1"/>
</dbReference>
<accession>A0AAD7NHN6</accession>
<dbReference type="PIRSF" id="PIRSF000443">
    <property type="entry name" value="Homoser_Ac_trans"/>
    <property type="match status" value="1"/>
</dbReference>
<evidence type="ECO:0000259" key="3">
    <source>
        <dbReference type="Pfam" id="PF00561"/>
    </source>
</evidence>
<gene>
    <name evidence="4" type="ORF">B0H16DRAFT_1719828</name>
</gene>
<evidence type="ECO:0000256" key="2">
    <source>
        <dbReference type="PIRSR" id="PIRSR000443-1"/>
    </source>
</evidence>
<evidence type="ECO:0000313" key="5">
    <source>
        <dbReference type="Proteomes" id="UP001215598"/>
    </source>
</evidence>
<dbReference type="AlphaFoldDB" id="A0AAD7NHN6"/>
<feature type="active site" evidence="2">
    <location>
        <position position="308"/>
    </location>
</feature>
<evidence type="ECO:0000313" key="4">
    <source>
        <dbReference type="EMBL" id="KAJ7761131.1"/>
    </source>
</evidence>
<dbReference type="Pfam" id="PF00561">
    <property type="entry name" value="Abhydrolase_1"/>
    <property type="match status" value="1"/>
</dbReference>
<dbReference type="InterPro" id="IPR000073">
    <property type="entry name" value="AB_hydrolase_1"/>
</dbReference>
<dbReference type="InterPro" id="IPR008220">
    <property type="entry name" value="HAT_MetX-like"/>
</dbReference>
<evidence type="ECO:0000256" key="1">
    <source>
        <dbReference type="ARBA" id="ARBA00006886"/>
    </source>
</evidence>
<dbReference type="SUPFAM" id="SSF53474">
    <property type="entry name" value="alpha/beta-Hydrolases"/>
    <property type="match status" value="1"/>
</dbReference>
<dbReference type="Proteomes" id="UP001215598">
    <property type="component" value="Unassembled WGS sequence"/>
</dbReference>
<protein>
    <submittedName>
        <fullName evidence="4">Alpha beta hydrolase fold protein</fullName>
    </submittedName>
</protein>
<reference evidence="4" key="1">
    <citation type="submission" date="2023-03" db="EMBL/GenBank/DDBJ databases">
        <title>Massive genome expansion in bonnet fungi (Mycena s.s.) driven by repeated elements and novel gene families across ecological guilds.</title>
        <authorList>
            <consortium name="Lawrence Berkeley National Laboratory"/>
            <person name="Harder C.B."/>
            <person name="Miyauchi S."/>
            <person name="Viragh M."/>
            <person name="Kuo A."/>
            <person name="Thoen E."/>
            <person name="Andreopoulos B."/>
            <person name="Lu D."/>
            <person name="Skrede I."/>
            <person name="Drula E."/>
            <person name="Henrissat B."/>
            <person name="Morin E."/>
            <person name="Kohler A."/>
            <person name="Barry K."/>
            <person name="LaButti K."/>
            <person name="Morin E."/>
            <person name="Salamov A."/>
            <person name="Lipzen A."/>
            <person name="Mereny Z."/>
            <person name="Hegedus B."/>
            <person name="Baldrian P."/>
            <person name="Stursova M."/>
            <person name="Weitz H."/>
            <person name="Taylor A."/>
            <person name="Grigoriev I.V."/>
            <person name="Nagy L.G."/>
            <person name="Martin F."/>
            <person name="Kauserud H."/>
        </authorList>
    </citation>
    <scope>NUCLEOTIDE SEQUENCE</scope>
    <source>
        <strain evidence="4">CBHHK182m</strain>
    </source>
</reference>
<comment type="caution">
    <text evidence="4">The sequence shown here is derived from an EMBL/GenBank/DDBJ whole genome shotgun (WGS) entry which is preliminary data.</text>
</comment>
<dbReference type="PANTHER" id="PTHR32268:SF15">
    <property type="entry name" value="HOMOSERINE ACETYLTRANSFERASE FAMILY PROTEIN (AFU_ORTHOLOGUE AFUA_1G15350)"/>
    <property type="match status" value="1"/>
</dbReference>
<organism evidence="4 5">
    <name type="scientific">Mycena metata</name>
    <dbReference type="NCBI Taxonomy" id="1033252"/>
    <lineage>
        <taxon>Eukaryota</taxon>
        <taxon>Fungi</taxon>
        <taxon>Dikarya</taxon>
        <taxon>Basidiomycota</taxon>
        <taxon>Agaricomycotina</taxon>
        <taxon>Agaricomycetes</taxon>
        <taxon>Agaricomycetidae</taxon>
        <taxon>Agaricales</taxon>
        <taxon>Marasmiineae</taxon>
        <taxon>Mycenaceae</taxon>
        <taxon>Mycena</taxon>
    </lineage>
</organism>
<feature type="active site" evidence="2">
    <location>
        <position position="279"/>
    </location>
</feature>
<dbReference type="GO" id="GO:0016787">
    <property type="term" value="F:hydrolase activity"/>
    <property type="evidence" value="ECO:0007669"/>
    <property type="project" value="UniProtKB-KW"/>
</dbReference>
<dbReference type="GO" id="GO:0016747">
    <property type="term" value="F:acyltransferase activity, transferring groups other than amino-acyl groups"/>
    <property type="evidence" value="ECO:0007669"/>
    <property type="project" value="InterPro"/>
</dbReference>
<keyword evidence="4" id="KW-0378">Hydrolase</keyword>
<sequence length="332" mass="36701">MPSSNQFYEHGKFDVAGGTLDNAITAFRTYGDPSKPCIISSTAIGGKLEVFDVAMIGKGRALDPTKYFIVAFGLFGGGESSSPSTTPSPREGPNFPRVTYQDNVRAQHTVLTKHLGIKRVHCVVGFSMAGQWAYHWPYLYPEIVERFAVLCGSARTSHQNYCMLEGSKNALLASEDFRSGRYDSPPSKGLSAFARAYSAWPYSAQWFREERYKEDGKYNTVEQFLADHWDKGFVAGWDANDIITLIKTWQSADIAEGGNLAEALGKITAKGRIIPSRTDMLFNVEDSEEEVRHLPNARIAIIESIHGHTAGWDGNPTDAAFVDEQLKELLAS</sequence>
<name>A0AAD7NHN6_9AGAR</name>